<evidence type="ECO:0000313" key="2">
    <source>
        <dbReference type="Proteomes" id="UP001647509"/>
    </source>
</evidence>
<dbReference type="Proteomes" id="UP001647509">
    <property type="component" value="Unassembled WGS sequence"/>
</dbReference>
<proteinExistence type="predicted"/>
<dbReference type="EMBL" id="JAHKPD010000018">
    <property type="protein sequence ID" value="MBU2951388.1"/>
    <property type="molecule type" value="Genomic_DNA"/>
</dbReference>
<name>A0ACC5UAN1_9FLAO</name>
<reference evidence="1" key="1">
    <citation type="submission" date="2021-05" db="EMBL/GenBank/DDBJ databases">
        <title>Draft genomes of bacteria isolated from model marine particles.</title>
        <authorList>
            <person name="Datta M.S."/>
            <person name="Schwartzman J.A."/>
            <person name="Enke T.N."/>
            <person name="Saavedra J."/>
            <person name="Cermak N."/>
            <person name="Cordero O.X."/>
        </authorList>
    </citation>
    <scope>NUCLEOTIDE SEQUENCE</scope>
    <source>
        <strain evidence="1">I2M19</strain>
    </source>
</reference>
<gene>
    <name evidence="1" type="ORF">KO493_11835</name>
</gene>
<accession>A0ACC5UAN1</accession>
<keyword evidence="2" id="KW-1185">Reference proteome</keyword>
<evidence type="ECO:0000313" key="1">
    <source>
        <dbReference type="EMBL" id="MBU2951388.1"/>
    </source>
</evidence>
<organism evidence="1 2">
    <name type="scientific">Pseudotamlana agarivorans</name>
    <dbReference type="NCBI Taxonomy" id="481183"/>
    <lineage>
        <taxon>Bacteria</taxon>
        <taxon>Pseudomonadati</taxon>
        <taxon>Bacteroidota</taxon>
        <taxon>Flavobacteriia</taxon>
        <taxon>Flavobacteriales</taxon>
        <taxon>Flavobacteriaceae</taxon>
        <taxon>Pseudotamlana</taxon>
    </lineage>
</organism>
<protein>
    <submittedName>
        <fullName evidence="1">ABC transporter ATP-binding protein/permease</fullName>
    </submittedName>
</protein>
<sequence length="589" mass="66974">MSKPKEKLFDFQLFKRLFDYIKPYKMVFYGLIVCVILLAVFSAATPYLTKYAIDESITNKEAKDFLFYVVIMLAVLLISTVLQLLFIYYATWLGQNLVVDVRIKLFNHLLRFKMKYYDNSSVGVLITRAVTDMERIADIFGQGLFMIVRDLLTMAVVFGVMVYINFQLSLIVFAMLPLLLYATRVFQKYMKKAFEEVRNEVSNLNSFVQERLTGMKILQLFTREDIEYKNFKAINERHKKGWLKTVWYNSIFFPLADLSASITIGLVAWYGGLNVVMEDSTVSQGDLVAFIMFIPMLFRPLRQIADKFNTLQMGMVAANRVFKVIDTTSQIDDHGTVVADNFKGAITFDKVYFSYVEDETVLKGISFDVKAGETIAIVGATGAGKSTIINLLNRFYEIKSGVISIDEVDIKQVTLASLRTQIAVVLQDVFLFADTIMNNITLNHPGITEEQVFQAAKDIGIHDFIMTLPNGYDYNVKERGVMLSSGQRQLISFLRAYVTNPSILVLDEATSSVDSYSEQLIQTATDKITNGRTSIVIAHRLATIQKADKILVMDAGEIVEQGTHEQLLQKENGYYKNLYEVQFLKEHVA</sequence>
<keyword evidence="1" id="KW-0067">ATP-binding</keyword>
<keyword evidence="1" id="KW-0547">Nucleotide-binding</keyword>
<comment type="caution">
    <text evidence="1">The sequence shown here is derived from an EMBL/GenBank/DDBJ whole genome shotgun (WGS) entry which is preliminary data.</text>
</comment>